<sequence length="142" mass="16256">MDDRRIVFDADLDAYVDEGPSRPPICRHSRQCIASNGGIAPQEKYYTLPLSCIQNHCWIDKWSLATDKSHLQLQCGISLQLVLNELLRDSTITVHEYYEALKCFKQVRHRTMRSENLKRCRQSRATSIASKSCNSPIGAICR</sequence>
<dbReference type="AlphaFoldDB" id="A0A061DAQ7"/>
<proteinExistence type="predicted"/>
<dbReference type="Proteomes" id="UP000033188">
    <property type="component" value="Chromosome 3"/>
</dbReference>
<dbReference type="OMA" id="ECTANEP"/>
<dbReference type="RefSeq" id="XP_012769258.1">
    <property type="nucleotide sequence ID" value="XM_012913804.1"/>
</dbReference>
<dbReference type="EMBL" id="LK391709">
    <property type="protein sequence ID" value="CDR97072.1"/>
    <property type="molecule type" value="Genomic_DNA"/>
</dbReference>
<organism evidence="1 2">
    <name type="scientific">Babesia bigemina</name>
    <dbReference type="NCBI Taxonomy" id="5866"/>
    <lineage>
        <taxon>Eukaryota</taxon>
        <taxon>Sar</taxon>
        <taxon>Alveolata</taxon>
        <taxon>Apicomplexa</taxon>
        <taxon>Aconoidasida</taxon>
        <taxon>Piroplasmida</taxon>
        <taxon>Babesiidae</taxon>
        <taxon>Babesia</taxon>
    </lineage>
</organism>
<keyword evidence="2" id="KW-1185">Reference proteome</keyword>
<reference evidence="2" key="1">
    <citation type="journal article" date="2014" name="Nucleic Acids Res.">
        <title>The evolutionary dynamics of variant antigen genes in Babesia reveal a history of genomic innovation underlying host-parasite interaction.</title>
        <authorList>
            <person name="Jackson A.P."/>
            <person name="Otto T.D."/>
            <person name="Darby A."/>
            <person name="Ramaprasad A."/>
            <person name="Xia D."/>
            <person name="Echaide I.E."/>
            <person name="Farber M."/>
            <person name="Gahlot S."/>
            <person name="Gamble J."/>
            <person name="Gupta D."/>
            <person name="Gupta Y."/>
            <person name="Jackson L."/>
            <person name="Malandrin L."/>
            <person name="Malas T.B."/>
            <person name="Moussa E."/>
            <person name="Nair M."/>
            <person name="Reid A.J."/>
            <person name="Sanders M."/>
            <person name="Sharma J."/>
            <person name="Tracey A."/>
            <person name="Quail M.A."/>
            <person name="Weir W."/>
            <person name="Wastling J.M."/>
            <person name="Hall N."/>
            <person name="Willadsen P."/>
            <person name="Lingelbach K."/>
            <person name="Shiels B."/>
            <person name="Tait A."/>
            <person name="Berriman M."/>
            <person name="Allred D.R."/>
            <person name="Pain A."/>
        </authorList>
    </citation>
    <scope>NUCLEOTIDE SEQUENCE [LARGE SCALE GENOMIC DNA]</scope>
    <source>
        <strain evidence="2">Bond</strain>
    </source>
</reference>
<dbReference type="GeneID" id="24565613"/>
<gene>
    <name evidence="1" type="ORF">BBBOND_0309750</name>
</gene>
<evidence type="ECO:0000313" key="1">
    <source>
        <dbReference type="EMBL" id="CDR97072.1"/>
    </source>
</evidence>
<name>A0A061DAQ7_BABBI</name>
<protein>
    <submittedName>
        <fullName evidence="1">Uncharacterized protein</fullName>
    </submittedName>
</protein>
<dbReference type="VEuPathDB" id="PiroplasmaDB:BBBOND_0309750"/>
<accession>A0A061DAQ7</accession>
<evidence type="ECO:0000313" key="2">
    <source>
        <dbReference type="Proteomes" id="UP000033188"/>
    </source>
</evidence>
<dbReference type="OrthoDB" id="10319722at2759"/>
<dbReference type="KEGG" id="bbig:BBBOND_0309750"/>